<feature type="binding site" evidence="2">
    <location>
        <position position="135"/>
    </location>
    <ligand>
        <name>Zn(2+)</name>
        <dbReference type="ChEBI" id="CHEBI:29105"/>
        <label>2</label>
    </ligand>
</feature>
<dbReference type="Gene3D" id="3.20.20.70">
    <property type="entry name" value="Aldolase class I"/>
    <property type="match status" value="1"/>
</dbReference>
<dbReference type="InterPro" id="IPR050246">
    <property type="entry name" value="Class_II_FBP_aldolase"/>
</dbReference>
<dbReference type="GO" id="GO:0008270">
    <property type="term" value="F:zinc ion binding"/>
    <property type="evidence" value="ECO:0007669"/>
    <property type="project" value="InterPro"/>
</dbReference>
<dbReference type="InterPro" id="IPR000771">
    <property type="entry name" value="FBA_II"/>
</dbReference>
<dbReference type="GO" id="GO:0016832">
    <property type="term" value="F:aldehyde-lyase activity"/>
    <property type="evidence" value="ECO:0007669"/>
    <property type="project" value="InterPro"/>
</dbReference>
<dbReference type="OrthoDB" id="9803995at2"/>
<dbReference type="SUPFAM" id="SSF51569">
    <property type="entry name" value="Aldolase"/>
    <property type="match status" value="1"/>
</dbReference>
<reference evidence="3 4" key="1">
    <citation type="submission" date="2013-08" db="EMBL/GenBank/DDBJ databases">
        <title>The genome sequence of Knoellia aerolata.</title>
        <authorList>
            <person name="Zhu W."/>
            <person name="Wang G."/>
        </authorList>
    </citation>
    <scope>NUCLEOTIDE SEQUENCE [LARGE SCALE GENOMIC DNA]</scope>
    <source>
        <strain evidence="3 4">DSM 18566</strain>
    </source>
</reference>
<feature type="binding site" evidence="2">
    <location>
        <position position="105"/>
    </location>
    <ligand>
        <name>Zn(2+)</name>
        <dbReference type="ChEBI" id="CHEBI:29105"/>
        <label>2</label>
    </ligand>
</feature>
<organism evidence="3 4">
    <name type="scientific">Knoellia aerolata DSM 18566</name>
    <dbReference type="NCBI Taxonomy" id="1385519"/>
    <lineage>
        <taxon>Bacteria</taxon>
        <taxon>Bacillati</taxon>
        <taxon>Actinomycetota</taxon>
        <taxon>Actinomycetes</taxon>
        <taxon>Micrococcales</taxon>
        <taxon>Intrasporangiaceae</taxon>
        <taxon>Knoellia</taxon>
    </lineage>
</organism>
<feature type="active site" description="Proton donor" evidence="1">
    <location>
        <position position="83"/>
    </location>
</feature>
<dbReference type="STRING" id="1385519.N801_10275"/>
<dbReference type="GO" id="GO:0005975">
    <property type="term" value="P:carbohydrate metabolic process"/>
    <property type="evidence" value="ECO:0007669"/>
    <property type="project" value="InterPro"/>
</dbReference>
<dbReference type="eggNOG" id="COG0191">
    <property type="taxonomic scope" value="Bacteria"/>
</dbReference>
<evidence type="ECO:0000313" key="4">
    <source>
        <dbReference type="Proteomes" id="UP000030013"/>
    </source>
</evidence>
<proteinExistence type="predicted"/>
<keyword evidence="2" id="KW-0479">Metal-binding</keyword>
<name>A0A0A0JUZ0_9MICO</name>
<comment type="cofactor">
    <cofactor evidence="2">
        <name>Zn(2+)</name>
        <dbReference type="ChEBI" id="CHEBI:29105"/>
    </cofactor>
    <text evidence="2">Binds 2 Zn(2+) ions per subunit. One is catalytic and the other provides a structural contribution.</text>
</comment>
<feature type="binding site" evidence="2">
    <location>
        <position position="84"/>
    </location>
    <ligand>
        <name>Zn(2+)</name>
        <dbReference type="ChEBI" id="CHEBI:29105"/>
        <label>1</label>
        <note>catalytic</note>
    </ligand>
</feature>
<dbReference type="PANTHER" id="PTHR30304">
    <property type="entry name" value="D-TAGATOSE-1,6-BISPHOSPHATE ALDOLASE"/>
    <property type="match status" value="1"/>
</dbReference>
<feature type="binding site" evidence="2">
    <location>
        <position position="177"/>
    </location>
    <ligand>
        <name>Zn(2+)</name>
        <dbReference type="ChEBI" id="CHEBI:29105"/>
        <label>1</label>
        <note>catalytic</note>
    </ligand>
</feature>
<protein>
    <submittedName>
        <fullName evidence="3">Fructose-bisphosphate aldolase</fullName>
    </submittedName>
</protein>
<evidence type="ECO:0000313" key="3">
    <source>
        <dbReference type="EMBL" id="KGN40968.1"/>
    </source>
</evidence>
<evidence type="ECO:0000256" key="1">
    <source>
        <dbReference type="PIRSR" id="PIRSR001359-1"/>
    </source>
</evidence>
<dbReference type="InterPro" id="IPR013785">
    <property type="entry name" value="Aldolase_TIM"/>
</dbReference>
<dbReference type="Pfam" id="PF01116">
    <property type="entry name" value="F_bP_aldolase"/>
    <property type="match status" value="1"/>
</dbReference>
<dbReference type="Proteomes" id="UP000030013">
    <property type="component" value="Unassembled WGS sequence"/>
</dbReference>
<feature type="binding site" evidence="2">
    <location>
        <position position="205"/>
    </location>
    <ligand>
        <name>Zn(2+)</name>
        <dbReference type="ChEBI" id="CHEBI:29105"/>
        <label>1</label>
        <note>catalytic</note>
    </ligand>
</feature>
<comment type="caution">
    <text evidence="3">The sequence shown here is derived from an EMBL/GenBank/DDBJ whole genome shotgun (WGS) entry which is preliminary data.</text>
</comment>
<gene>
    <name evidence="3" type="ORF">N801_10275</name>
</gene>
<dbReference type="EMBL" id="AVPL01000027">
    <property type="protein sequence ID" value="KGN40968.1"/>
    <property type="molecule type" value="Genomic_DNA"/>
</dbReference>
<dbReference type="PANTHER" id="PTHR30304:SF0">
    <property type="entry name" value="D-TAGATOSE-1,6-BISPHOSPHATE ALDOLASE SUBUNIT GATY-RELATED"/>
    <property type="match status" value="1"/>
</dbReference>
<keyword evidence="4" id="KW-1185">Reference proteome</keyword>
<dbReference type="PIRSF" id="PIRSF001359">
    <property type="entry name" value="F_bP_aldolase_II"/>
    <property type="match status" value="1"/>
</dbReference>
<keyword evidence="2" id="KW-0862">Zinc</keyword>
<accession>A0A0A0JUZ0</accession>
<dbReference type="RefSeq" id="WP_035937687.1">
    <property type="nucleotide sequence ID" value="NZ_AVPL01000027.1"/>
</dbReference>
<dbReference type="AlphaFoldDB" id="A0A0A0JUZ0"/>
<sequence length="277" mass="28718">MGLSALAPVLADARAAGRAVAAFNVIQIEHAEAYAVAAERCSLPVVMQISENCVRYHGSLRPIAAATLAIADACSQPVVVHLDHAESLELVDEAVRLGLTSVMFDGSRLPDDANRETTRRVVHQCHAAGISVEAELGEVGGKDGVHAPGARTDPGDAARFVADTGVDALAVAVGSSHAMTERVAVLDTDLIAALAAAVPAPLVLHGSSGVPDDGLASAVRAGMTKVNIATHLNRVWTEAMVARLESSPTVDTRKYLGAARDAVAVEAERLLRLLARP</sequence>
<evidence type="ECO:0000256" key="2">
    <source>
        <dbReference type="PIRSR" id="PIRSR001359-3"/>
    </source>
</evidence>